<name>A0ABQ7RVU6_PICAN</name>
<evidence type="ECO:0000313" key="2">
    <source>
        <dbReference type="EMBL" id="KAG7849215.1"/>
    </source>
</evidence>
<protein>
    <submittedName>
        <fullName evidence="2">Uncharacterized protein</fullName>
    </submittedName>
</protein>
<feature type="region of interest" description="Disordered" evidence="1">
    <location>
        <begin position="41"/>
        <end position="64"/>
    </location>
</feature>
<dbReference type="EMBL" id="JAHLVD010000007">
    <property type="protein sequence ID" value="KAG7849215.1"/>
    <property type="molecule type" value="Genomic_DNA"/>
</dbReference>
<accession>A0ABQ7RVU6</accession>
<comment type="caution">
    <text evidence="2">The sequence shown here is derived from an EMBL/GenBank/DDBJ whole genome shotgun (WGS) entry which is preliminary data.</text>
</comment>
<sequence length="192" mass="20456">MADPPCERRPGTAGNAGRRLVAESGVAVLGVCQRVGQVAFGTGHGREDSSIGPPGQQKPEHRAEQHVDKVVAVVLCARHSHVEGIQRGQHRHDGPPCPHLGSGSLQLAQEPERGVAQGRKAHAGVARRRGAEAVQELFPVFGGADLLCVVERILDCFRVWLASVEEVGPTPANPVFEHVCDKDARSKSNKVS</sequence>
<feature type="region of interest" description="Disordered" evidence="1">
    <location>
        <begin position="84"/>
        <end position="104"/>
    </location>
</feature>
<evidence type="ECO:0000256" key="1">
    <source>
        <dbReference type="SAM" id="MobiDB-lite"/>
    </source>
</evidence>
<organism evidence="2 3">
    <name type="scientific">Pichia angusta</name>
    <name type="common">Yeast</name>
    <name type="synonym">Hansenula polymorpha</name>
    <dbReference type="NCBI Taxonomy" id="870730"/>
    <lineage>
        <taxon>Eukaryota</taxon>
        <taxon>Fungi</taxon>
        <taxon>Dikarya</taxon>
        <taxon>Ascomycota</taxon>
        <taxon>Saccharomycotina</taxon>
        <taxon>Pichiomycetes</taxon>
        <taxon>Pichiales</taxon>
        <taxon>Pichiaceae</taxon>
        <taxon>Ogataea</taxon>
    </lineage>
</organism>
<keyword evidence="3" id="KW-1185">Reference proteome</keyword>
<reference evidence="2 3" key="1">
    <citation type="journal article" date="2021" name="G3 (Bethesda)">
        <title>Genomic diversity, chromosomal rearrangements, and interspecies hybridization in the ogataea polymorpha species complex.</title>
        <authorList>
            <person name="Hanson S.J."/>
            <person name="Cinneide E.O."/>
            <person name="Salzberg L.I."/>
            <person name="Wolfe K.H."/>
            <person name="McGowan J."/>
            <person name="Fitzpatrick D.A."/>
            <person name="Matlin K."/>
        </authorList>
    </citation>
    <scope>NUCLEOTIDE SEQUENCE [LARGE SCALE GENOMIC DNA]</scope>
    <source>
        <strain evidence="2">51-138</strain>
    </source>
</reference>
<proteinExistence type="predicted"/>
<evidence type="ECO:0000313" key="3">
    <source>
        <dbReference type="Proteomes" id="UP001197328"/>
    </source>
</evidence>
<dbReference type="Proteomes" id="UP001197328">
    <property type="component" value="Unassembled WGS sequence"/>
</dbReference>
<gene>
    <name evidence="2" type="ORF">KL940_002897</name>
</gene>